<dbReference type="Proteomes" id="UP001501842">
    <property type="component" value="Unassembled WGS sequence"/>
</dbReference>
<dbReference type="GO" id="GO:0003677">
    <property type="term" value="F:DNA binding"/>
    <property type="evidence" value="ECO:0007669"/>
    <property type="project" value="UniProtKB-KW"/>
</dbReference>
<evidence type="ECO:0000256" key="4">
    <source>
        <dbReference type="SAM" id="MobiDB-lite"/>
    </source>
</evidence>
<feature type="domain" description="HTH lacI-type" evidence="5">
    <location>
        <begin position="22"/>
        <end position="75"/>
    </location>
</feature>
<evidence type="ECO:0000256" key="1">
    <source>
        <dbReference type="ARBA" id="ARBA00023015"/>
    </source>
</evidence>
<dbReference type="CDD" id="cd01392">
    <property type="entry name" value="HTH_LacI"/>
    <property type="match status" value="1"/>
</dbReference>
<evidence type="ECO:0000313" key="6">
    <source>
        <dbReference type="EMBL" id="GAA2736175.1"/>
    </source>
</evidence>
<dbReference type="EMBL" id="BAAATZ010000032">
    <property type="protein sequence ID" value="GAA2736175.1"/>
    <property type="molecule type" value="Genomic_DNA"/>
</dbReference>
<organism evidence="6 7">
    <name type="scientific">Actinocorallia aurantiaca</name>
    <dbReference type="NCBI Taxonomy" id="46204"/>
    <lineage>
        <taxon>Bacteria</taxon>
        <taxon>Bacillati</taxon>
        <taxon>Actinomycetota</taxon>
        <taxon>Actinomycetes</taxon>
        <taxon>Streptosporangiales</taxon>
        <taxon>Thermomonosporaceae</taxon>
        <taxon>Actinocorallia</taxon>
    </lineage>
</organism>
<protein>
    <submittedName>
        <fullName evidence="6">LacI family DNA-binding transcriptional regulator</fullName>
    </submittedName>
</protein>
<proteinExistence type="predicted"/>
<dbReference type="SMART" id="SM00354">
    <property type="entry name" value="HTH_LACI"/>
    <property type="match status" value="1"/>
</dbReference>
<dbReference type="Pfam" id="PF13377">
    <property type="entry name" value="Peripla_BP_3"/>
    <property type="match status" value="1"/>
</dbReference>
<evidence type="ECO:0000259" key="5">
    <source>
        <dbReference type="PROSITE" id="PS50932"/>
    </source>
</evidence>
<dbReference type="SUPFAM" id="SSF53822">
    <property type="entry name" value="Periplasmic binding protein-like I"/>
    <property type="match status" value="1"/>
</dbReference>
<dbReference type="Pfam" id="PF00356">
    <property type="entry name" value="LacI"/>
    <property type="match status" value="1"/>
</dbReference>
<dbReference type="Gene3D" id="3.40.50.2300">
    <property type="match status" value="2"/>
</dbReference>
<keyword evidence="7" id="KW-1185">Reference proteome</keyword>
<dbReference type="Gene3D" id="1.10.260.40">
    <property type="entry name" value="lambda repressor-like DNA-binding domains"/>
    <property type="match status" value="1"/>
</dbReference>
<keyword evidence="1" id="KW-0805">Transcription regulation</keyword>
<keyword evidence="2 6" id="KW-0238">DNA-binding</keyword>
<evidence type="ECO:0000313" key="7">
    <source>
        <dbReference type="Proteomes" id="UP001501842"/>
    </source>
</evidence>
<feature type="region of interest" description="Disordered" evidence="4">
    <location>
        <begin position="1"/>
        <end position="23"/>
    </location>
</feature>
<evidence type="ECO:0000256" key="3">
    <source>
        <dbReference type="ARBA" id="ARBA00023163"/>
    </source>
</evidence>
<gene>
    <name evidence="6" type="ORF">GCM10010439_62630</name>
</gene>
<name>A0ABP6H373_9ACTN</name>
<comment type="caution">
    <text evidence="6">The sequence shown here is derived from an EMBL/GenBank/DDBJ whole genome shotgun (WGS) entry which is preliminary data.</text>
</comment>
<dbReference type="InterPro" id="IPR028082">
    <property type="entry name" value="Peripla_BP_I"/>
</dbReference>
<dbReference type="InterPro" id="IPR000843">
    <property type="entry name" value="HTH_LacI"/>
</dbReference>
<dbReference type="PANTHER" id="PTHR30146">
    <property type="entry name" value="LACI-RELATED TRANSCRIPTIONAL REPRESSOR"/>
    <property type="match status" value="1"/>
</dbReference>
<dbReference type="InterPro" id="IPR046335">
    <property type="entry name" value="LacI/GalR-like_sensor"/>
</dbReference>
<accession>A0ABP6H373</accession>
<keyword evidence="3" id="KW-0804">Transcription</keyword>
<reference evidence="7" key="1">
    <citation type="journal article" date="2019" name="Int. J. Syst. Evol. Microbiol.">
        <title>The Global Catalogue of Microorganisms (GCM) 10K type strain sequencing project: providing services to taxonomists for standard genome sequencing and annotation.</title>
        <authorList>
            <consortium name="The Broad Institute Genomics Platform"/>
            <consortium name="The Broad Institute Genome Sequencing Center for Infectious Disease"/>
            <person name="Wu L."/>
            <person name="Ma J."/>
        </authorList>
    </citation>
    <scope>NUCLEOTIDE SEQUENCE [LARGE SCALE GENOMIC DNA]</scope>
    <source>
        <strain evidence="7">JCM 8201</strain>
    </source>
</reference>
<dbReference type="PROSITE" id="PS50932">
    <property type="entry name" value="HTH_LACI_2"/>
    <property type="match status" value="1"/>
</dbReference>
<dbReference type="RefSeq" id="WP_344455959.1">
    <property type="nucleotide sequence ID" value="NZ_BAAATZ010000032.1"/>
</dbReference>
<evidence type="ECO:0000256" key="2">
    <source>
        <dbReference type="ARBA" id="ARBA00023125"/>
    </source>
</evidence>
<dbReference type="CDD" id="cd06278">
    <property type="entry name" value="PBP1_LacI-like"/>
    <property type="match status" value="1"/>
</dbReference>
<dbReference type="PANTHER" id="PTHR30146:SF109">
    <property type="entry name" value="HTH-TYPE TRANSCRIPTIONAL REGULATOR GALS"/>
    <property type="match status" value="1"/>
</dbReference>
<sequence length="350" mass="37823">MAEQPIPRKRAQGRLPSKGGPVTSYDVARLAGVTQPTVSRAMRGDRVAEITRLRVLAAAEQLGYVPSDAGRSLATRRTNRIGVVVADLRNHFYLEVLTAFERRLAEAGFQVTLFRQTDDEDALLSQLSAGGVDGVALTSLTLDSRLPRALRERRLPGVLLNRETGRLDVDVCVSDNVAGSRLVAERLLELGHRKVGAVFGPADTSTGRDRALGFREALAEAGVALHPAACREVEYTHASGHDALLGIVDSPHRPTAVFCANDVLAIGAVNAAKSRGISLPEDLTIIGYDDMEMSAWEVFDLTTVRQGTETMAATAAELLLRRVEDPDAEVRRVVVRPELVIRSTDGPPRP</sequence>
<dbReference type="InterPro" id="IPR010982">
    <property type="entry name" value="Lambda_DNA-bd_dom_sf"/>
</dbReference>
<dbReference type="SUPFAM" id="SSF47413">
    <property type="entry name" value="lambda repressor-like DNA-binding domains"/>
    <property type="match status" value="1"/>
</dbReference>